<name>A0A6D2L0M0_9BRAS</name>
<evidence type="ECO:0000256" key="1">
    <source>
        <dbReference type="SAM" id="MobiDB-lite"/>
    </source>
</evidence>
<keyword evidence="3" id="KW-1185">Reference proteome</keyword>
<reference evidence="2" key="1">
    <citation type="submission" date="2020-01" db="EMBL/GenBank/DDBJ databases">
        <authorList>
            <person name="Mishra B."/>
        </authorList>
    </citation>
    <scope>NUCLEOTIDE SEQUENCE [LARGE SCALE GENOMIC DNA]</scope>
</reference>
<feature type="compositionally biased region" description="Basic and acidic residues" evidence="1">
    <location>
        <begin position="37"/>
        <end position="50"/>
    </location>
</feature>
<dbReference type="Proteomes" id="UP000467841">
    <property type="component" value="Unassembled WGS sequence"/>
</dbReference>
<feature type="region of interest" description="Disordered" evidence="1">
    <location>
        <begin position="37"/>
        <end position="71"/>
    </location>
</feature>
<evidence type="ECO:0000313" key="3">
    <source>
        <dbReference type="Proteomes" id="UP000467841"/>
    </source>
</evidence>
<proteinExistence type="predicted"/>
<evidence type="ECO:0000313" key="2">
    <source>
        <dbReference type="EMBL" id="CAA7059156.1"/>
    </source>
</evidence>
<sequence>MRRSHSFHEDRIKEMLIFNGPITFSYPTAWRMDQWKGEREKGENAQERKEEKKKKKRKKKKEEEEEQAGEEEEKIQRRIGFALEWGRLGTGSAGSSKICNLRGRLCWQISFVCKIVMGNLRGRLCRQILFHGYAAKPRVHANMVVRKAHMLSMTPMWKDHGRLSRQIFRGSCGYSSEAREALPQNRGCSQAHSRTSEPNRIGSVEAVHEGRKTRRITWSAALAEYGTI</sequence>
<feature type="compositionally biased region" description="Basic residues" evidence="1">
    <location>
        <begin position="51"/>
        <end position="60"/>
    </location>
</feature>
<protein>
    <submittedName>
        <fullName evidence="2">Uncharacterized protein</fullName>
    </submittedName>
</protein>
<organism evidence="2 3">
    <name type="scientific">Microthlaspi erraticum</name>
    <dbReference type="NCBI Taxonomy" id="1685480"/>
    <lineage>
        <taxon>Eukaryota</taxon>
        <taxon>Viridiplantae</taxon>
        <taxon>Streptophyta</taxon>
        <taxon>Embryophyta</taxon>
        <taxon>Tracheophyta</taxon>
        <taxon>Spermatophyta</taxon>
        <taxon>Magnoliopsida</taxon>
        <taxon>eudicotyledons</taxon>
        <taxon>Gunneridae</taxon>
        <taxon>Pentapetalae</taxon>
        <taxon>rosids</taxon>
        <taxon>malvids</taxon>
        <taxon>Brassicales</taxon>
        <taxon>Brassicaceae</taxon>
        <taxon>Coluteocarpeae</taxon>
        <taxon>Microthlaspi</taxon>
    </lineage>
</organism>
<comment type="caution">
    <text evidence="2">The sequence shown here is derived from an EMBL/GenBank/DDBJ whole genome shotgun (WGS) entry which is preliminary data.</text>
</comment>
<accession>A0A6D2L0M0</accession>
<feature type="region of interest" description="Disordered" evidence="1">
    <location>
        <begin position="185"/>
        <end position="204"/>
    </location>
</feature>
<feature type="compositionally biased region" description="Polar residues" evidence="1">
    <location>
        <begin position="186"/>
        <end position="198"/>
    </location>
</feature>
<dbReference type="EMBL" id="CACVBM020001757">
    <property type="protein sequence ID" value="CAA7059156.1"/>
    <property type="molecule type" value="Genomic_DNA"/>
</dbReference>
<gene>
    <name evidence="2" type="ORF">MERR_LOCUS46392</name>
</gene>
<dbReference type="AlphaFoldDB" id="A0A6D2L0M0"/>